<evidence type="ECO:0000313" key="3">
    <source>
        <dbReference type="EMBL" id="QNN58589.1"/>
    </source>
</evidence>
<feature type="transmembrane region" description="Helical" evidence="1">
    <location>
        <begin position="587"/>
        <end position="608"/>
    </location>
</feature>
<dbReference type="Pfam" id="PF11992">
    <property type="entry name" value="TgpA_N"/>
    <property type="match status" value="1"/>
</dbReference>
<dbReference type="EMBL" id="CP060714">
    <property type="protein sequence ID" value="QNN58589.1"/>
    <property type="molecule type" value="Genomic_DNA"/>
</dbReference>
<keyword evidence="4" id="KW-1185">Reference proteome</keyword>
<keyword evidence="1" id="KW-0472">Membrane</keyword>
<dbReference type="PANTHER" id="PTHR42736">
    <property type="entry name" value="PROTEIN-GLUTAMINE GAMMA-GLUTAMYLTRANSFERASE"/>
    <property type="match status" value="1"/>
</dbReference>
<accession>A0A7G9RSL4</accession>
<feature type="transmembrane region" description="Helical" evidence="1">
    <location>
        <begin position="129"/>
        <end position="162"/>
    </location>
</feature>
<feature type="domain" description="Transglutaminase-like" evidence="2">
    <location>
        <begin position="440"/>
        <end position="511"/>
    </location>
</feature>
<sequence length="702" mass="78840">MLKSSAATPPSSTQRPRFVEHLSNLPRETRDTLWLLLVVGWVISPLTPHVPVWTMPFAYGLLLWRAWLALTHRTLPGRWVKAGLLLAAIGLTVLSHRTIVGRDAGVTLIIMLLVLKTLELRARRDAMVIFFLGFFTLLANFFFSQSLLVAAVMLLGLLGLLTGLINSNMPVGRPPLMQSMRTAAGMAALGAPVMLVLFMLFPRMAPLWGMPGNDMSGRSGLSDEMKIGAMASLVLDETVAMRIRFDTPDGRPPEQRHLYFRGPVMSYFNGMEWFALNGQEARYGSAGAGGPASAMLEVRGEPIRYEVTIEPSRRHWLLLLDAAKQAPELPEGMRARMTPSLQWVVNRPIQNVLRYNAESYIDFQSGPLERTRELQPYVQLPHGFNPRTLELAEQMLADPQLRGKGSMAYVDAALRRLRTGGYNYTLDPGVYGTHSADEFWFDRKEGFCEHIASAFVILMRALDIPARIVTGYQGGEINGFDNYWTVRQADAHAWSEVWIEGRGWIRIDPTGAVMPSRVGQYMRLQTPRGAFGSAMDTVISPTLVSQMRAAWEAVNNRWNQWVLNYTQERQMDLLRAMGMRSPSWQDLARMLGAIAGLAALAGIAWSLWEKNHQDPWQRMLSGTRQRLARAGLDLAPHLPPRTMALQIRAHFGAECDPVATWLLHVEQARYAREPETALPALQREFRQLQWPTPSANKPLRTA</sequence>
<feature type="transmembrane region" description="Helical" evidence="1">
    <location>
        <begin position="82"/>
        <end position="99"/>
    </location>
</feature>
<dbReference type="RefSeq" id="WP_187599100.1">
    <property type="nucleotide sequence ID" value="NZ_CP060714.1"/>
</dbReference>
<keyword evidence="1" id="KW-0812">Transmembrane</keyword>
<evidence type="ECO:0000259" key="2">
    <source>
        <dbReference type="SMART" id="SM00460"/>
    </source>
</evidence>
<dbReference type="Proteomes" id="UP000515811">
    <property type="component" value="Chromosome"/>
</dbReference>
<dbReference type="InterPro" id="IPR021878">
    <property type="entry name" value="TgpA_N"/>
</dbReference>
<dbReference type="KEGG" id="drg:H9K76_07095"/>
<evidence type="ECO:0000313" key="4">
    <source>
        <dbReference type="Proteomes" id="UP000515811"/>
    </source>
</evidence>
<dbReference type="SUPFAM" id="SSF54001">
    <property type="entry name" value="Cysteine proteinases"/>
    <property type="match status" value="1"/>
</dbReference>
<name>A0A7G9RSL4_9BURK</name>
<keyword evidence="1" id="KW-1133">Transmembrane helix</keyword>
<gene>
    <name evidence="3" type="ORF">H9K76_07095</name>
</gene>
<evidence type="ECO:0000256" key="1">
    <source>
        <dbReference type="SAM" id="Phobius"/>
    </source>
</evidence>
<feature type="transmembrane region" description="Helical" evidence="1">
    <location>
        <begin position="182"/>
        <end position="201"/>
    </location>
</feature>
<protein>
    <submittedName>
        <fullName evidence="3">DUF3488 domain-containing transglutaminase family protein</fullName>
    </submittedName>
</protein>
<feature type="transmembrane region" description="Helical" evidence="1">
    <location>
        <begin position="32"/>
        <end position="47"/>
    </location>
</feature>
<dbReference type="InterPro" id="IPR052901">
    <property type="entry name" value="Bact_TGase-like"/>
</dbReference>
<dbReference type="InterPro" id="IPR038765">
    <property type="entry name" value="Papain-like_cys_pep_sf"/>
</dbReference>
<organism evidence="3 4">
    <name type="scientific">Diaphorobacter ruginosibacter</name>
    <dbReference type="NCBI Taxonomy" id="1715720"/>
    <lineage>
        <taxon>Bacteria</taxon>
        <taxon>Pseudomonadati</taxon>
        <taxon>Pseudomonadota</taxon>
        <taxon>Betaproteobacteria</taxon>
        <taxon>Burkholderiales</taxon>
        <taxon>Comamonadaceae</taxon>
        <taxon>Diaphorobacter</taxon>
    </lineage>
</organism>
<dbReference type="Pfam" id="PF01841">
    <property type="entry name" value="Transglut_core"/>
    <property type="match status" value="1"/>
</dbReference>
<dbReference type="SMART" id="SM00460">
    <property type="entry name" value="TGc"/>
    <property type="match status" value="1"/>
</dbReference>
<dbReference type="AlphaFoldDB" id="A0A7G9RSL4"/>
<dbReference type="PANTHER" id="PTHR42736:SF1">
    <property type="entry name" value="PROTEIN-GLUTAMINE GAMMA-GLUTAMYLTRANSFERASE"/>
    <property type="match status" value="1"/>
</dbReference>
<dbReference type="Gene3D" id="3.10.620.30">
    <property type="match status" value="1"/>
</dbReference>
<reference evidence="3 4" key="1">
    <citation type="submission" date="2020-08" db="EMBL/GenBank/DDBJ databases">
        <title>Genome sequence of Diaphorobacter ruginosibacter DSM 27467T.</title>
        <authorList>
            <person name="Hyun D.-W."/>
            <person name="Bae J.-W."/>
        </authorList>
    </citation>
    <scope>NUCLEOTIDE SEQUENCE [LARGE SCALE GENOMIC DNA]</scope>
    <source>
        <strain evidence="3 4">DSM 27467</strain>
    </source>
</reference>
<dbReference type="InterPro" id="IPR002931">
    <property type="entry name" value="Transglutaminase-like"/>
</dbReference>
<proteinExistence type="predicted"/>